<dbReference type="AlphaFoldDB" id="A0A1B0DPT8"/>
<evidence type="ECO:0000313" key="1">
    <source>
        <dbReference type="EnsemblMetazoa" id="PPAI010525-PA"/>
    </source>
</evidence>
<name>A0A1B0DPT8_PHLPP</name>
<protein>
    <submittedName>
        <fullName evidence="1">Uncharacterized protein</fullName>
    </submittedName>
</protein>
<dbReference type="VEuPathDB" id="VectorBase:PPAI010525"/>
<accession>A0A1B0DPT8</accession>
<dbReference type="Proteomes" id="UP000092462">
    <property type="component" value="Unassembled WGS sequence"/>
</dbReference>
<evidence type="ECO:0000313" key="2">
    <source>
        <dbReference type="Proteomes" id="UP000092462"/>
    </source>
</evidence>
<sequence>IREAQRQEALRIQAEQKLIADQQKILHHQPFAQDPQHQQNFLRNSTLLVDPFYGPILQRIDKIFLQMGIVEEGCKERLVCSMYKNPARFSPHSNFISAELSRDTNELQKPTSTNTAVIRFYKYVQAARDGQDQGDCLRHYPQCSITTER</sequence>
<dbReference type="VEuPathDB" id="VectorBase:PPAPM1_011401"/>
<dbReference type="Pfam" id="PF07841">
    <property type="entry name" value="DM4_12"/>
    <property type="match status" value="1"/>
</dbReference>
<dbReference type="EnsemblMetazoa" id="PPAI010525-RA">
    <property type="protein sequence ID" value="PPAI010525-PA"/>
    <property type="gene ID" value="PPAI010525"/>
</dbReference>
<organism evidence="1 2">
    <name type="scientific">Phlebotomus papatasi</name>
    <name type="common">Sandfly</name>
    <dbReference type="NCBI Taxonomy" id="29031"/>
    <lineage>
        <taxon>Eukaryota</taxon>
        <taxon>Metazoa</taxon>
        <taxon>Ecdysozoa</taxon>
        <taxon>Arthropoda</taxon>
        <taxon>Hexapoda</taxon>
        <taxon>Insecta</taxon>
        <taxon>Pterygota</taxon>
        <taxon>Neoptera</taxon>
        <taxon>Endopterygota</taxon>
        <taxon>Diptera</taxon>
        <taxon>Nematocera</taxon>
        <taxon>Psychodoidea</taxon>
        <taxon>Psychodidae</taxon>
        <taxon>Phlebotomus</taxon>
        <taxon>Phlebotomus</taxon>
    </lineage>
</organism>
<keyword evidence="2" id="KW-1185">Reference proteome</keyword>
<reference evidence="1" key="1">
    <citation type="submission" date="2022-08" db="UniProtKB">
        <authorList>
            <consortium name="EnsemblMetazoa"/>
        </authorList>
    </citation>
    <scope>IDENTIFICATION</scope>
    <source>
        <strain evidence="1">Israel</strain>
    </source>
</reference>
<dbReference type="EMBL" id="AJVK01018563">
    <property type="status" value="NOT_ANNOTATED_CDS"/>
    <property type="molecule type" value="Genomic_DNA"/>
</dbReference>
<dbReference type="InterPro" id="IPR006631">
    <property type="entry name" value="DM4_12"/>
</dbReference>
<proteinExistence type="predicted"/>